<evidence type="ECO:0000256" key="2">
    <source>
        <dbReference type="ARBA" id="ARBA00022676"/>
    </source>
</evidence>
<gene>
    <name evidence="6" type="ORF">MTR66_18845</name>
</gene>
<name>A0ABT0BW47_9SPHN</name>
<keyword evidence="4" id="KW-0472">Membrane</keyword>
<dbReference type="Pfam" id="PF05157">
    <property type="entry name" value="MshEN"/>
    <property type="match status" value="1"/>
</dbReference>
<sequence length="629" mass="71097">MFQLTASDSWTGDFLAEQGLISLKQLNEASDLVGDWGSTLPDVLLARSWIDADVYYTTLASRFGMDFVRLGDQPLDPALLSPDLVADYMRELTVPWRERNGRMVVATARPGPEAIVFVRENWGPSAEMVVTSKRDIQTAIQKVFSEHFTHAAVFDLAEQDPVMSAQTVFTPGQLFVGWGGITAAAAGLALWPVFTLIALNVLMSIFYLGNFVFKGILIWAGGTHQHIRNREIESAVRMLRDEDLPIYTVLVPMFREPDVLPILANALRKLDYPTSKLDIKIVLEEGDDETIDAAVALGLEGIFEIIRVPPSQPQTKPKACNYALKFARGEYLVIFDAEDKPEPDQLKKVVVAFQQGGDKVGCVQCRLNYYNRDENWLTRLFTLDYALWFDLMLPGLEKLGVPIPLGGTSNHFRIDVLRELRAWDPFNVTEDADLGIRMTQKGYGVRLVASTTFEEANVSQSNWVRQRSRWIKGYMQTFLVHSRRPIHLWRSTGALGVLGFVFFIGGTMLSGLLNPLFWGIFGLWAVTRTTVFNDLFPPVLLYLSLFNLLAGNGLFMFLMMLAPFRRNWLELTPFSLTVIWYWVLMSIAAWKGAWQLVTRPFYWEKTHHGLSRHTAGEVAQAVREQQAQA</sequence>
<proteinExistence type="inferred from homology"/>
<dbReference type="Pfam" id="PF13641">
    <property type="entry name" value="Glyco_tranf_2_3"/>
    <property type="match status" value="1"/>
</dbReference>
<keyword evidence="7" id="KW-1185">Reference proteome</keyword>
<feature type="domain" description="Type II secretion system protein GspE N-terminal" evidence="5">
    <location>
        <begin position="63"/>
        <end position="146"/>
    </location>
</feature>
<reference evidence="6 7" key="1">
    <citation type="submission" date="2022-04" db="EMBL/GenBank/DDBJ databases">
        <title>Identification of a novel bacterium isolated from mangrove sediments.</title>
        <authorList>
            <person name="Pan X."/>
        </authorList>
    </citation>
    <scope>NUCLEOTIDE SEQUENCE [LARGE SCALE GENOMIC DNA]</scope>
    <source>
        <strain evidence="6 7">B2638</strain>
    </source>
</reference>
<dbReference type="PANTHER" id="PTHR43630:SF1">
    <property type="entry name" value="POLY-BETA-1,6-N-ACETYL-D-GLUCOSAMINE SYNTHASE"/>
    <property type="match status" value="1"/>
</dbReference>
<evidence type="ECO:0000256" key="4">
    <source>
        <dbReference type="SAM" id="Phobius"/>
    </source>
</evidence>
<dbReference type="EMBL" id="JALHLG010000049">
    <property type="protein sequence ID" value="MCJ2188864.1"/>
    <property type="molecule type" value="Genomic_DNA"/>
</dbReference>
<dbReference type="SUPFAM" id="SSF53448">
    <property type="entry name" value="Nucleotide-diphospho-sugar transferases"/>
    <property type="match status" value="1"/>
</dbReference>
<dbReference type="RefSeq" id="WP_243923834.1">
    <property type="nucleotide sequence ID" value="NZ_JALHLG010000049.1"/>
</dbReference>
<dbReference type="SUPFAM" id="SSF160246">
    <property type="entry name" value="EspE N-terminal domain-like"/>
    <property type="match status" value="1"/>
</dbReference>
<dbReference type="InterPro" id="IPR007831">
    <property type="entry name" value="T2SS_GspE_N"/>
</dbReference>
<keyword evidence="4" id="KW-1133">Transmembrane helix</keyword>
<feature type="transmembrane region" description="Helical" evidence="4">
    <location>
        <begin position="197"/>
        <end position="220"/>
    </location>
</feature>
<dbReference type="PANTHER" id="PTHR43630">
    <property type="entry name" value="POLY-BETA-1,6-N-ACETYL-D-GLUCOSAMINE SYNTHASE"/>
    <property type="match status" value="1"/>
</dbReference>
<evidence type="ECO:0000313" key="6">
    <source>
        <dbReference type="EMBL" id="MCJ2188864.1"/>
    </source>
</evidence>
<feature type="transmembrane region" description="Helical" evidence="4">
    <location>
        <begin position="574"/>
        <end position="593"/>
    </location>
</feature>
<keyword evidence="2 6" id="KW-0328">Glycosyltransferase</keyword>
<keyword evidence="4" id="KW-0812">Transmembrane</keyword>
<comment type="similarity">
    <text evidence="1">Belongs to the glycosyltransferase 2 family.</text>
</comment>
<dbReference type="Gene3D" id="3.90.550.10">
    <property type="entry name" value="Spore Coat Polysaccharide Biosynthesis Protein SpsA, Chain A"/>
    <property type="match status" value="1"/>
</dbReference>
<protein>
    <submittedName>
        <fullName evidence="6">Glycosyltransferase</fullName>
        <ecNumber evidence="6">2.4.-.-</ecNumber>
    </submittedName>
</protein>
<dbReference type="InterPro" id="IPR029044">
    <property type="entry name" value="Nucleotide-diphossugar_trans"/>
</dbReference>
<feature type="transmembrane region" description="Helical" evidence="4">
    <location>
        <begin position="174"/>
        <end position="191"/>
    </location>
</feature>
<feature type="transmembrane region" description="Helical" evidence="4">
    <location>
        <begin position="493"/>
        <end position="520"/>
    </location>
</feature>
<comment type="caution">
    <text evidence="6">The sequence shown here is derived from an EMBL/GenBank/DDBJ whole genome shotgun (WGS) entry which is preliminary data.</text>
</comment>
<feature type="transmembrane region" description="Helical" evidence="4">
    <location>
        <begin position="540"/>
        <end position="562"/>
    </location>
</feature>
<dbReference type="EC" id="2.4.-.-" evidence="6"/>
<dbReference type="GO" id="GO:0016757">
    <property type="term" value="F:glycosyltransferase activity"/>
    <property type="evidence" value="ECO:0007669"/>
    <property type="project" value="UniProtKB-KW"/>
</dbReference>
<accession>A0ABT0BW47</accession>
<dbReference type="CDD" id="cd06427">
    <property type="entry name" value="CESA_like_2"/>
    <property type="match status" value="1"/>
</dbReference>
<keyword evidence="3 6" id="KW-0808">Transferase</keyword>
<evidence type="ECO:0000313" key="7">
    <source>
        <dbReference type="Proteomes" id="UP001202281"/>
    </source>
</evidence>
<evidence type="ECO:0000256" key="1">
    <source>
        <dbReference type="ARBA" id="ARBA00006739"/>
    </source>
</evidence>
<organism evidence="6 7">
    <name type="scientific">Novosphingobium beihaiensis</name>
    <dbReference type="NCBI Taxonomy" id="2930389"/>
    <lineage>
        <taxon>Bacteria</taxon>
        <taxon>Pseudomonadati</taxon>
        <taxon>Pseudomonadota</taxon>
        <taxon>Alphaproteobacteria</taxon>
        <taxon>Sphingomonadales</taxon>
        <taxon>Sphingomonadaceae</taxon>
        <taxon>Novosphingobium</taxon>
    </lineage>
</organism>
<evidence type="ECO:0000259" key="5">
    <source>
        <dbReference type="Pfam" id="PF05157"/>
    </source>
</evidence>
<evidence type="ECO:0000256" key="3">
    <source>
        <dbReference type="ARBA" id="ARBA00022679"/>
    </source>
</evidence>
<dbReference type="InterPro" id="IPR037257">
    <property type="entry name" value="T2SS_E_N_sf"/>
</dbReference>
<dbReference type="Proteomes" id="UP001202281">
    <property type="component" value="Unassembled WGS sequence"/>
</dbReference>